<accession>A0AAV5U648</accession>
<sequence length="113" mass="12358">MIRYIGQVLCSHRVSVKRAVAIVSLHIRVPLTPGFSPTIRSRSLKLFQRLPFHHLPRSPIVGQGVSEACSCYRVASHPGSSHSGFLSYHPVKIVEALSTVALSPPPTVSNHRS</sequence>
<dbReference type="AlphaFoldDB" id="A0AAV5U648"/>
<dbReference type="Proteomes" id="UP001432027">
    <property type="component" value="Unassembled WGS sequence"/>
</dbReference>
<organism evidence="1 2">
    <name type="scientific">Pristionchus entomophagus</name>
    <dbReference type="NCBI Taxonomy" id="358040"/>
    <lineage>
        <taxon>Eukaryota</taxon>
        <taxon>Metazoa</taxon>
        <taxon>Ecdysozoa</taxon>
        <taxon>Nematoda</taxon>
        <taxon>Chromadorea</taxon>
        <taxon>Rhabditida</taxon>
        <taxon>Rhabditina</taxon>
        <taxon>Diplogasteromorpha</taxon>
        <taxon>Diplogasteroidea</taxon>
        <taxon>Neodiplogasteridae</taxon>
        <taxon>Pristionchus</taxon>
    </lineage>
</organism>
<reference evidence="1" key="1">
    <citation type="submission" date="2023-10" db="EMBL/GenBank/DDBJ databases">
        <title>Genome assembly of Pristionchus species.</title>
        <authorList>
            <person name="Yoshida K."/>
            <person name="Sommer R.J."/>
        </authorList>
    </citation>
    <scope>NUCLEOTIDE SEQUENCE</scope>
    <source>
        <strain evidence="1">RS0144</strain>
    </source>
</reference>
<protein>
    <recommendedName>
        <fullName evidence="3">Ribosomal protein</fullName>
    </recommendedName>
</protein>
<dbReference type="EMBL" id="BTSX01000005">
    <property type="protein sequence ID" value="GMT01870.1"/>
    <property type="molecule type" value="Genomic_DNA"/>
</dbReference>
<comment type="caution">
    <text evidence="1">The sequence shown here is derived from an EMBL/GenBank/DDBJ whole genome shotgun (WGS) entry which is preliminary data.</text>
</comment>
<evidence type="ECO:0000313" key="2">
    <source>
        <dbReference type="Proteomes" id="UP001432027"/>
    </source>
</evidence>
<evidence type="ECO:0000313" key="1">
    <source>
        <dbReference type="EMBL" id="GMT01870.1"/>
    </source>
</evidence>
<proteinExistence type="predicted"/>
<feature type="non-terminal residue" evidence="1">
    <location>
        <position position="113"/>
    </location>
</feature>
<name>A0AAV5U648_9BILA</name>
<evidence type="ECO:0008006" key="3">
    <source>
        <dbReference type="Google" id="ProtNLM"/>
    </source>
</evidence>
<gene>
    <name evidence="1" type="ORF">PENTCL1PPCAC_24044</name>
</gene>
<keyword evidence="2" id="KW-1185">Reference proteome</keyword>